<keyword evidence="2" id="KW-1185">Reference proteome</keyword>
<evidence type="ECO:0000313" key="1">
    <source>
        <dbReference type="EMBL" id="MXO60713.1"/>
    </source>
</evidence>
<dbReference type="RefSeq" id="WP_159797085.1">
    <property type="nucleotide sequence ID" value="NZ_WTYM01000057.1"/>
</dbReference>
<evidence type="ECO:0000313" key="2">
    <source>
        <dbReference type="Proteomes" id="UP000433652"/>
    </source>
</evidence>
<reference evidence="1 2" key="1">
    <citation type="submission" date="2019-12" db="EMBL/GenBank/DDBJ databases">
        <title>Genomic-based taxomic classification of the family Erythrobacteraceae.</title>
        <authorList>
            <person name="Xu L."/>
        </authorList>
    </citation>
    <scope>NUCLEOTIDE SEQUENCE [LARGE SCALE GENOMIC DNA]</scope>
    <source>
        <strain evidence="1 2">MCCC 1K01500</strain>
    </source>
</reference>
<proteinExistence type="predicted"/>
<organism evidence="1 2">
    <name type="scientific">Croceibacterium salegens</name>
    <dbReference type="NCBI Taxonomy" id="1737568"/>
    <lineage>
        <taxon>Bacteria</taxon>
        <taxon>Pseudomonadati</taxon>
        <taxon>Pseudomonadota</taxon>
        <taxon>Alphaproteobacteria</taxon>
        <taxon>Sphingomonadales</taxon>
        <taxon>Erythrobacteraceae</taxon>
        <taxon>Croceibacterium</taxon>
    </lineage>
</organism>
<accession>A0A6I4SXZ5</accession>
<comment type="caution">
    <text evidence="1">The sequence shown here is derived from an EMBL/GenBank/DDBJ whole genome shotgun (WGS) entry which is preliminary data.</text>
</comment>
<protein>
    <submittedName>
        <fullName evidence="1">Uncharacterized protein</fullName>
    </submittedName>
</protein>
<dbReference type="EMBL" id="WTYM01000057">
    <property type="protein sequence ID" value="MXO60713.1"/>
    <property type="molecule type" value="Genomic_DNA"/>
</dbReference>
<dbReference type="AlphaFoldDB" id="A0A6I4SXZ5"/>
<gene>
    <name evidence="1" type="ORF">GRI89_14315</name>
</gene>
<dbReference type="Proteomes" id="UP000433652">
    <property type="component" value="Unassembled WGS sequence"/>
</dbReference>
<name>A0A6I4SXZ5_9SPHN</name>
<sequence length="412" mass="43669">MRQSEKLRRSSERKIQMLLAASAAALAPAGGASADSREQLDISVGGSASSNPYLLPNDQGTDFAATLSVDPAIFMQDDVSTFTLQGHISLKQYTSRYGTDASASFNASGTTRLSGRTSLSSSFRIRSSKTAVQDVAFAEGGNVSVLPPESFPPVEVPDVTTAGRKGRVDAMDGSAVISHALSPVEQLQVGFDVGRTTAEGVGTHEIAASQISYRRQVSLRTSVSASASLGLVDYRDRPFGDARSIIPMIGIQHQFGEFTAATAQVGAAFTDIKNDLGGHDKDVGLALTFNLCDRRSRRDLCASASQQTRPTTYGGASTVSLLRLSYGIDVGEMNRLSIAGSYGRSESLVADSFLQDRRKFVALTSSYSHNLNDRLVAFVSPGFSRVSTSNGGGRRSDFKIGVGIRLRIGALS</sequence>